<keyword evidence="2" id="KW-1185">Reference proteome</keyword>
<sequence>MSRNSEVLTALASIGVPVNYQFYNGSALTYATFLFIDETEALTADDEEQLTNYYLQVDLWAKPNSSGNYTNTLPIEAAVKAALNGIYYARTGAYDLPEMDTKIMHRAIRFKKTDVPNL</sequence>
<accession>A0ABW1W993</accession>
<gene>
    <name evidence="1" type="ORF">ACFP7A_00805</name>
</gene>
<protein>
    <recommendedName>
        <fullName evidence="3">Phage gp6-like head-tail connector protein</fullName>
    </recommendedName>
</protein>
<organism evidence="1 2">
    <name type="scientific">Sporolactobacillus kofuensis</name>
    <dbReference type="NCBI Taxonomy" id="269672"/>
    <lineage>
        <taxon>Bacteria</taxon>
        <taxon>Bacillati</taxon>
        <taxon>Bacillota</taxon>
        <taxon>Bacilli</taxon>
        <taxon>Bacillales</taxon>
        <taxon>Sporolactobacillaceae</taxon>
        <taxon>Sporolactobacillus</taxon>
    </lineage>
</organism>
<evidence type="ECO:0000313" key="1">
    <source>
        <dbReference type="EMBL" id="MFC6385126.1"/>
    </source>
</evidence>
<dbReference type="Proteomes" id="UP001596267">
    <property type="component" value="Unassembled WGS sequence"/>
</dbReference>
<proteinExistence type="predicted"/>
<evidence type="ECO:0000313" key="2">
    <source>
        <dbReference type="Proteomes" id="UP001596267"/>
    </source>
</evidence>
<evidence type="ECO:0008006" key="3">
    <source>
        <dbReference type="Google" id="ProtNLM"/>
    </source>
</evidence>
<dbReference type="EMBL" id="JBHSTQ010000001">
    <property type="protein sequence ID" value="MFC6385126.1"/>
    <property type="molecule type" value="Genomic_DNA"/>
</dbReference>
<comment type="caution">
    <text evidence="1">The sequence shown here is derived from an EMBL/GenBank/DDBJ whole genome shotgun (WGS) entry which is preliminary data.</text>
</comment>
<dbReference type="RefSeq" id="WP_253053725.1">
    <property type="nucleotide sequence ID" value="NZ_JAMXWN010000005.1"/>
</dbReference>
<reference evidence="2" key="1">
    <citation type="journal article" date="2019" name="Int. J. Syst. Evol. Microbiol.">
        <title>The Global Catalogue of Microorganisms (GCM) 10K type strain sequencing project: providing services to taxonomists for standard genome sequencing and annotation.</title>
        <authorList>
            <consortium name="The Broad Institute Genomics Platform"/>
            <consortium name="The Broad Institute Genome Sequencing Center for Infectious Disease"/>
            <person name="Wu L."/>
            <person name="Ma J."/>
        </authorList>
    </citation>
    <scope>NUCLEOTIDE SEQUENCE [LARGE SCALE GENOMIC DNA]</scope>
    <source>
        <strain evidence="2">CCUG 42001</strain>
    </source>
</reference>
<name>A0ABW1W993_9BACL</name>